<dbReference type="InterPro" id="IPR000182">
    <property type="entry name" value="GNAT_dom"/>
</dbReference>
<dbReference type="Gene3D" id="3.40.630.30">
    <property type="match status" value="1"/>
</dbReference>
<evidence type="ECO:0000313" key="2">
    <source>
        <dbReference type="EMBL" id="KRQ02380.1"/>
    </source>
</evidence>
<dbReference type="Pfam" id="PF00583">
    <property type="entry name" value="Acetyltransf_1"/>
    <property type="match status" value="1"/>
</dbReference>
<keyword evidence="3" id="KW-1185">Reference proteome</keyword>
<evidence type="ECO:0000259" key="1">
    <source>
        <dbReference type="PROSITE" id="PS51186"/>
    </source>
</evidence>
<dbReference type="STRING" id="989370.AOQ71_34710"/>
<dbReference type="SUPFAM" id="SSF55729">
    <property type="entry name" value="Acyl-CoA N-acyltransferases (Nat)"/>
    <property type="match status" value="1"/>
</dbReference>
<name>A0A0R3D3V7_9BRAD</name>
<dbReference type="AlphaFoldDB" id="A0A0R3D3V7"/>
<dbReference type="GO" id="GO:0016747">
    <property type="term" value="F:acyltransferase activity, transferring groups other than amino-acyl groups"/>
    <property type="evidence" value="ECO:0007669"/>
    <property type="project" value="InterPro"/>
</dbReference>
<accession>A0A0R3D3V7</accession>
<dbReference type="OrthoDB" id="9799092at2"/>
<feature type="domain" description="N-acetyltransferase" evidence="1">
    <location>
        <begin position="9"/>
        <end position="170"/>
    </location>
</feature>
<dbReference type="Proteomes" id="UP000051936">
    <property type="component" value="Unassembled WGS sequence"/>
</dbReference>
<sequence>MTTLGHANVEIRRLSIDDLDLFRAVRVEALQKHPETFGSPEEEEGGEAAVAAYRHWLSGSMLGAFERKALVGIAGFYVSPEKRSQHRGHIFSVYVREANRGKGVGDRLIKELLSLAEPRVDQVHLAVLISATDAINIYKRNGFQIYGIDPCVIRIGAISYDKYLMVKKFR</sequence>
<dbReference type="InterPro" id="IPR016181">
    <property type="entry name" value="Acyl_CoA_acyltransferase"/>
</dbReference>
<dbReference type="PROSITE" id="PS51186">
    <property type="entry name" value="GNAT"/>
    <property type="match status" value="1"/>
</dbReference>
<reference evidence="2 3" key="1">
    <citation type="submission" date="2015-09" db="EMBL/GenBank/DDBJ databases">
        <title>Draft Genome Sequence of Bradyrhizobium manausense Strain BR 3351T, a Novel Symbiotic Nitrogen-Fixing Alphaproteobacterium Isolated from Brazilian Amazon Rain Forest.</title>
        <authorList>
            <person name="De Araujo J.L."/>
            <person name="Zilli J.E."/>
        </authorList>
    </citation>
    <scope>NUCLEOTIDE SEQUENCE [LARGE SCALE GENOMIC DNA]</scope>
    <source>
        <strain evidence="2 3">BR3351</strain>
    </source>
</reference>
<evidence type="ECO:0000313" key="3">
    <source>
        <dbReference type="Proteomes" id="UP000051936"/>
    </source>
</evidence>
<organism evidence="2 3">
    <name type="scientific">Bradyrhizobium manausense</name>
    <dbReference type="NCBI Taxonomy" id="989370"/>
    <lineage>
        <taxon>Bacteria</taxon>
        <taxon>Pseudomonadati</taxon>
        <taxon>Pseudomonadota</taxon>
        <taxon>Alphaproteobacteria</taxon>
        <taxon>Hyphomicrobiales</taxon>
        <taxon>Nitrobacteraceae</taxon>
        <taxon>Bradyrhizobium</taxon>
    </lineage>
</organism>
<dbReference type="CDD" id="cd04301">
    <property type="entry name" value="NAT_SF"/>
    <property type="match status" value="1"/>
</dbReference>
<comment type="caution">
    <text evidence="2">The sequence shown here is derived from an EMBL/GenBank/DDBJ whole genome shotgun (WGS) entry which is preliminary data.</text>
</comment>
<protein>
    <recommendedName>
        <fullName evidence="1">N-acetyltransferase domain-containing protein</fullName>
    </recommendedName>
</protein>
<dbReference type="RefSeq" id="WP_057756926.1">
    <property type="nucleotide sequence ID" value="NZ_LJYG01000110.1"/>
</dbReference>
<gene>
    <name evidence="2" type="ORF">AOQ71_34710</name>
</gene>
<dbReference type="EMBL" id="LJYG01000110">
    <property type="protein sequence ID" value="KRQ02380.1"/>
    <property type="molecule type" value="Genomic_DNA"/>
</dbReference>
<proteinExistence type="predicted"/>